<protein>
    <recommendedName>
        <fullName evidence="6">Hydrophobin</fullName>
    </recommendedName>
</protein>
<dbReference type="InterPro" id="IPR001338">
    <property type="entry name" value="Class_I_Hydrophobin"/>
</dbReference>
<dbReference type="Pfam" id="PF01185">
    <property type="entry name" value="Hydrophobin"/>
    <property type="match status" value="1"/>
</dbReference>
<comment type="caution">
    <text evidence="7">The sequence shown here is derived from an EMBL/GenBank/DDBJ whole genome shotgun (WGS) entry which is preliminary data.</text>
</comment>
<evidence type="ECO:0000256" key="4">
    <source>
        <dbReference type="ARBA" id="ARBA00022525"/>
    </source>
</evidence>
<accession>A0ABR3J141</accession>
<evidence type="ECO:0000313" key="8">
    <source>
        <dbReference type="Proteomes" id="UP001556367"/>
    </source>
</evidence>
<evidence type="ECO:0000256" key="1">
    <source>
        <dbReference type="ARBA" id="ARBA00004191"/>
    </source>
</evidence>
<keyword evidence="8" id="KW-1185">Reference proteome</keyword>
<evidence type="ECO:0000256" key="6">
    <source>
        <dbReference type="RuleBase" id="RU365009"/>
    </source>
</evidence>
<comment type="similarity">
    <text evidence="2 6">Belongs to the fungal hydrophobin family.</text>
</comment>
<dbReference type="SMART" id="SM00075">
    <property type="entry name" value="HYDRO"/>
    <property type="match status" value="1"/>
</dbReference>
<dbReference type="EMBL" id="JASNQZ010000012">
    <property type="protein sequence ID" value="KAL0949228.1"/>
    <property type="molecule type" value="Genomic_DNA"/>
</dbReference>
<keyword evidence="4 6" id="KW-0964">Secreted</keyword>
<evidence type="ECO:0000256" key="3">
    <source>
        <dbReference type="ARBA" id="ARBA00022512"/>
    </source>
</evidence>
<evidence type="ECO:0000256" key="5">
    <source>
        <dbReference type="ARBA" id="ARBA00023157"/>
    </source>
</evidence>
<keyword evidence="5 6" id="KW-1015">Disulfide bond</keyword>
<keyword evidence="6" id="KW-0732">Signal</keyword>
<feature type="chain" id="PRO_5044989041" description="Hydrophobin" evidence="6">
    <location>
        <begin position="18"/>
        <end position="110"/>
    </location>
</feature>
<dbReference type="CDD" id="cd23507">
    <property type="entry name" value="hydrophobin_I"/>
    <property type="match status" value="1"/>
</dbReference>
<sequence>MFSKTFVIAALATLAAATPTRRNEPASQCNTGPVQCCNSTQDAKSSSLSAIFALLGINVQDVTGLVGVTCSPISVIGVGGNSCSAAPVCCENNSFHGLVALGCVPVNLSL</sequence>
<evidence type="ECO:0000313" key="7">
    <source>
        <dbReference type="EMBL" id="KAL0949228.1"/>
    </source>
</evidence>
<comment type="subcellular location">
    <subcellularLocation>
        <location evidence="1 6">Secreted</location>
        <location evidence="1 6">Cell wall</location>
    </subcellularLocation>
</comment>
<organism evidence="7 8">
    <name type="scientific">Hohenbuehelia grisea</name>
    <dbReference type="NCBI Taxonomy" id="104357"/>
    <lineage>
        <taxon>Eukaryota</taxon>
        <taxon>Fungi</taxon>
        <taxon>Dikarya</taxon>
        <taxon>Basidiomycota</taxon>
        <taxon>Agaricomycotina</taxon>
        <taxon>Agaricomycetes</taxon>
        <taxon>Agaricomycetidae</taxon>
        <taxon>Agaricales</taxon>
        <taxon>Pleurotineae</taxon>
        <taxon>Pleurotaceae</taxon>
        <taxon>Hohenbuehelia</taxon>
    </lineage>
</organism>
<proteinExistence type="inferred from homology"/>
<gene>
    <name evidence="7" type="ORF">HGRIS_009307</name>
</gene>
<reference evidence="8" key="1">
    <citation type="submission" date="2024-06" db="EMBL/GenBank/DDBJ databases">
        <title>Multi-omics analyses provide insights into the biosynthesis of the anticancer antibiotic pleurotin in Hohenbuehelia grisea.</title>
        <authorList>
            <person name="Weaver J.A."/>
            <person name="Alberti F."/>
        </authorList>
    </citation>
    <scope>NUCLEOTIDE SEQUENCE [LARGE SCALE GENOMIC DNA]</scope>
    <source>
        <strain evidence="8">T-177</strain>
    </source>
</reference>
<name>A0ABR3J141_9AGAR</name>
<keyword evidence="3 6" id="KW-0134">Cell wall</keyword>
<feature type="signal peptide" evidence="6">
    <location>
        <begin position="1"/>
        <end position="17"/>
    </location>
</feature>
<dbReference type="Proteomes" id="UP001556367">
    <property type="component" value="Unassembled WGS sequence"/>
</dbReference>
<evidence type="ECO:0000256" key="2">
    <source>
        <dbReference type="ARBA" id="ARBA00010446"/>
    </source>
</evidence>